<dbReference type="PROSITE" id="PS50235">
    <property type="entry name" value="USP_3"/>
    <property type="match status" value="1"/>
</dbReference>
<dbReference type="InterPro" id="IPR018200">
    <property type="entry name" value="USP_CS"/>
</dbReference>
<name>A0AAU9I8U5_9CILI</name>
<evidence type="ECO:0000313" key="3">
    <source>
        <dbReference type="EMBL" id="CAG9309972.1"/>
    </source>
</evidence>
<reference evidence="3" key="1">
    <citation type="submission" date="2021-09" db="EMBL/GenBank/DDBJ databases">
        <authorList>
            <consortium name="AG Swart"/>
            <person name="Singh M."/>
            <person name="Singh A."/>
            <person name="Seah K."/>
            <person name="Emmerich C."/>
        </authorList>
    </citation>
    <scope>NUCLEOTIDE SEQUENCE</scope>
    <source>
        <strain evidence="3">ATCC30299</strain>
    </source>
</reference>
<dbReference type="EMBL" id="CAJZBQ010000001">
    <property type="protein sequence ID" value="CAG9309972.1"/>
    <property type="molecule type" value="Genomic_DNA"/>
</dbReference>
<sequence>MGSLCCGPNAVEPVGRSISSSRTKESQKSPSLPQESPKKWWNKEKRPKYGKTANNPVGPPGLQNLGNTCFINAVLQCIFNTQPLQEYFLGGIYQNDISQNASNQGEYARALATLLTEHWLRANKYIRPQEFVNLVWQSSILFRKGLPQDAHEFLSFFLDKLHEDLNRAPKTSKKLATIKGKRSERYAAKSWRSYLETNCSIIIDLFQGQLRSTLKCLNCKGAKVKFENFLHLSLPIPSNIQNPCLDDCMREFTKAEFLVDKWFCPKCQTPVSAAKKYDIWKAPPILIIHLKRFIFNRDKRGKVEGLVNYPLEGFDLTKYTASTQREVPLYEAFARIDHSGSLENGHYSAAVKNKSAQEWYSYDDSLVDKLDETDLVSPEAYVLFYQKTSIREFKRQQFDLPELWPHIVKATLARRPSEVSDQDVSFMSNDSHMSNESYQNHFSDLSVKDSY</sequence>
<proteinExistence type="predicted"/>
<dbReference type="AlphaFoldDB" id="A0AAU9I8U5"/>
<dbReference type="CDD" id="cd02674">
    <property type="entry name" value="Peptidase_C19R"/>
    <property type="match status" value="1"/>
</dbReference>
<evidence type="ECO:0000256" key="1">
    <source>
        <dbReference type="SAM" id="MobiDB-lite"/>
    </source>
</evidence>
<dbReference type="InterPro" id="IPR038765">
    <property type="entry name" value="Papain-like_cys_pep_sf"/>
</dbReference>
<dbReference type="SUPFAM" id="SSF54001">
    <property type="entry name" value="Cysteine proteinases"/>
    <property type="match status" value="1"/>
</dbReference>
<dbReference type="Pfam" id="PF00443">
    <property type="entry name" value="UCH"/>
    <property type="match status" value="1"/>
</dbReference>
<comment type="caution">
    <text evidence="3">The sequence shown here is derived from an EMBL/GenBank/DDBJ whole genome shotgun (WGS) entry which is preliminary data.</text>
</comment>
<dbReference type="InterPro" id="IPR050185">
    <property type="entry name" value="Ub_carboxyl-term_hydrolase"/>
</dbReference>
<feature type="region of interest" description="Disordered" evidence="1">
    <location>
        <begin position="1"/>
        <end position="58"/>
    </location>
</feature>
<organism evidence="3 4">
    <name type="scientific">Blepharisma stoltei</name>
    <dbReference type="NCBI Taxonomy" id="1481888"/>
    <lineage>
        <taxon>Eukaryota</taxon>
        <taxon>Sar</taxon>
        <taxon>Alveolata</taxon>
        <taxon>Ciliophora</taxon>
        <taxon>Postciliodesmatophora</taxon>
        <taxon>Heterotrichea</taxon>
        <taxon>Heterotrichida</taxon>
        <taxon>Blepharismidae</taxon>
        <taxon>Blepharisma</taxon>
    </lineage>
</organism>
<evidence type="ECO:0000313" key="4">
    <source>
        <dbReference type="Proteomes" id="UP001162131"/>
    </source>
</evidence>
<dbReference type="PROSITE" id="PS00972">
    <property type="entry name" value="USP_1"/>
    <property type="match status" value="1"/>
</dbReference>
<dbReference type="Gene3D" id="3.90.70.10">
    <property type="entry name" value="Cysteine proteinases"/>
    <property type="match status" value="1"/>
</dbReference>
<keyword evidence="4" id="KW-1185">Reference proteome</keyword>
<evidence type="ECO:0000259" key="2">
    <source>
        <dbReference type="PROSITE" id="PS50235"/>
    </source>
</evidence>
<dbReference type="GO" id="GO:0016579">
    <property type="term" value="P:protein deubiquitination"/>
    <property type="evidence" value="ECO:0007669"/>
    <property type="project" value="InterPro"/>
</dbReference>
<dbReference type="InterPro" id="IPR001394">
    <property type="entry name" value="Peptidase_C19_UCH"/>
</dbReference>
<dbReference type="GO" id="GO:0004843">
    <property type="term" value="F:cysteine-type deubiquitinase activity"/>
    <property type="evidence" value="ECO:0007669"/>
    <property type="project" value="InterPro"/>
</dbReference>
<protein>
    <recommendedName>
        <fullName evidence="2">USP domain-containing protein</fullName>
    </recommendedName>
</protein>
<dbReference type="InterPro" id="IPR028889">
    <property type="entry name" value="USP"/>
</dbReference>
<feature type="domain" description="USP" evidence="2">
    <location>
        <begin position="60"/>
        <end position="388"/>
    </location>
</feature>
<accession>A0AAU9I8U5</accession>
<dbReference type="PANTHER" id="PTHR21646">
    <property type="entry name" value="UBIQUITIN CARBOXYL-TERMINAL HYDROLASE"/>
    <property type="match status" value="1"/>
</dbReference>
<dbReference type="Proteomes" id="UP001162131">
    <property type="component" value="Unassembled WGS sequence"/>
</dbReference>
<gene>
    <name evidence="3" type="ORF">BSTOLATCC_MIC186</name>
</gene>